<organism evidence="2 3">
    <name type="scientific">Ruminiclostridium hungatei</name>
    <name type="common">Clostridium hungatei</name>
    <dbReference type="NCBI Taxonomy" id="48256"/>
    <lineage>
        <taxon>Bacteria</taxon>
        <taxon>Bacillati</taxon>
        <taxon>Bacillota</taxon>
        <taxon>Clostridia</taxon>
        <taxon>Eubacteriales</taxon>
        <taxon>Oscillospiraceae</taxon>
        <taxon>Ruminiclostridium</taxon>
    </lineage>
</organism>
<sequence>MKTWVLYYSKGGNTKKIAEAIADELEEVLKSEQIPPAYPPENVSLLFIGTGEYAGKPDSKMVEFIRTLNTNRVKNAAVFGTSGGGTAEGKAIATVKSMLREKGINVVEEAFSCKGKNFIFFNRNRPDENDVKCAREYARKVYNSLKV</sequence>
<keyword evidence="3" id="KW-1185">Reference proteome</keyword>
<evidence type="ECO:0000259" key="1">
    <source>
        <dbReference type="PROSITE" id="PS50902"/>
    </source>
</evidence>
<dbReference type="AlphaFoldDB" id="A0A1V4SG50"/>
<evidence type="ECO:0000313" key="3">
    <source>
        <dbReference type="Proteomes" id="UP000191554"/>
    </source>
</evidence>
<dbReference type="GO" id="GO:0010181">
    <property type="term" value="F:FMN binding"/>
    <property type="evidence" value="ECO:0007669"/>
    <property type="project" value="InterPro"/>
</dbReference>
<dbReference type="Gene3D" id="3.40.50.360">
    <property type="match status" value="1"/>
</dbReference>
<dbReference type="EMBL" id="MZGX01000025">
    <property type="protein sequence ID" value="OPX42713.1"/>
    <property type="molecule type" value="Genomic_DNA"/>
</dbReference>
<dbReference type="InterPro" id="IPR029039">
    <property type="entry name" value="Flavoprotein-like_sf"/>
</dbReference>
<gene>
    <name evidence="2" type="ORF">CLHUN_33650</name>
</gene>
<dbReference type="OrthoDB" id="1739094at2"/>
<feature type="domain" description="Flavodoxin-like" evidence="1">
    <location>
        <begin position="3"/>
        <end position="142"/>
    </location>
</feature>
<proteinExistence type="predicted"/>
<dbReference type="PROSITE" id="PS50902">
    <property type="entry name" value="FLAVODOXIN_LIKE"/>
    <property type="match status" value="1"/>
</dbReference>
<dbReference type="SUPFAM" id="SSF52218">
    <property type="entry name" value="Flavoproteins"/>
    <property type="match status" value="1"/>
</dbReference>
<reference evidence="2 3" key="1">
    <citation type="submission" date="2017-03" db="EMBL/GenBank/DDBJ databases">
        <title>Genome sequence of Clostridium hungatei DSM 14427.</title>
        <authorList>
            <person name="Poehlein A."/>
            <person name="Daniel R."/>
        </authorList>
    </citation>
    <scope>NUCLEOTIDE SEQUENCE [LARGE SCALE GENOMIC DNA]</scope>
    <source>
        <strain evidence="2 3">DSM 14427</strain>
    </source>
</reference>
<dbReference type="GO" id="GO:0016651">
    <property type="term" value="F:oxidoreductase activity, acting on NAD(P)H"/>
    <property type="evidence" value="ECO:0007669"/>
    <property type="project" value="UniProtKB-ARBA"/>
</dbReference>
<dbReference type="InterPro" id="IPR001226">
    <property type="entry name" value="Flavodoxin_CS"/>
</dbReference>
<dbReference type="STRING" id="48256.CLHUN_33650"/>
<dbReference type="RefSeq" id="WP_080065799.1">
    <property type="nucleotide sequence ID" value="NZ_MZGX01000025.1"/>
</dbReference>
<dbReference type="InterPro" id="IPR008254">
    <property type="entry name" value="Flavodoxin/NO_synth"/>
</dbReference>
<dbReference type="GO" id="GO:0009055">
    <property type="term" value="F:electron transfer activity"/>
    <property type="evidence" value="ECO:0007669"/>
    <property type="project" value="InterPro"/>
</dbReference>
<name>A0A1V4SG50_RUMHU</name>
<comment type="caution">
    <text evidence="2">The sequence shown here is derived from an EMBL/GenBank/DDBJ whole genome shotgun (WGS) entry which is preliminary data.</text>
</comment>
<protein>
    <submittedName>
        <fullName evidence="2">Flavodoxin</fullName>
    </submittedName>
</protein>
<evidence type="ECO:0000313" key="2">
    <source>
        <dbReference type="EMBL" id="OPX42713.1"/>
    </source>
</evidence>
<dbReference type="PROSITE" id="PS00201">
    <property type="entry name" value="FLAVODOXIN"/>
    <property type="match status" value="1"/>
</dbReference>
<dbReference type="Pfam" id="PF12641">
    <property type="entry name" value="Flavodoxin_3"/>
    <property type="match status" value="1"/>
</dbReference>
<dbReference type="Proteomes" id="UP000191554">
    <property type="component" value="Unassembled WGS sequence"/>
</dbReference>
<accession>A0A1V4SG50</accession>